<feature type="domain" description="C-CAP/cofactor C-like" evidence="3">
    <location>
        <begin position="472"/>
        <end position="609"/>
    </location>
</feature>
<dbReference type="Proteomes" id="UP000195521">
    <property type="component" value="Unassembled WGS sequence"/>
</dbReference>
<proteinExistence type="inferred from homology"/>
<feature type="region of interest" description="Disordered" evidence="2">
    <location>
        <begin position="637"/>
        <end position="658"/>
    </location>
</feature>
<feature type="compositionally biased region" description="Basic and acidic residues" evidence="2">
    <location>
        <begin position="677"/>
        <end position="687"/>
    </location>
</feature>
<feature type="region of interest" description="Disordered" evidence="2">
    <location>
        <begin position="671"/>
        <end position="704"/>
    </location>
</feature>
<feature type="compositionally biased region" description="Polar residues" evidence="2">
    <location>
        <begin position="637"/>
        <end position="646"/>
    </location>
</feature>
<evidence type="ECO:0000259" key="3">
    <source>
        <dbReference type="PROSITE" id="PS51329"/>
    </source>
</evidence>
<gene>
    <name evidence="4" type="ORF">PGO_130400</name>
</gene>
<dbReference type="RefSeq" id="XP_028545357.1">
    <property type="nucleotide sequence ID" value="XM_028689556.1"/>
</dbReference>
<dbReference type="InterPro" id="IPR039589">
    <property type="entry name" value="TBCC1"/>
</dbReference>
<evidence type="ECO:0000313" key="5">
    <source>
        <dbReference type="Proteomes" id="UP000195521"/>
    </source>
</evidence>
<evidence type="ECO:0000256" key="2">
    <source>
        <dbReference type="SAM" id="MobiDB-lite"/>
    </source>
</evidence>
<dbReference type="Pfam" id="PF07986">
    <property type="entry name" value="TBCC"/>
    <property type="match status" value="1"/>
</dbReference>
<dbReference type="InterPro" id="IPR016098">
    <property type="entry name" value="CAP/MinC_C"/>
</dbReference>
<name>A0A1Y1JME6_PLAGO</name>
<comment type="similarity">
    <text evidence="1">Belongs to the TBCC family.</text>
</comment>
<accession>A0A1Y1JME6</accession>
<comment type="caution">
    <text evidence="4">The sequence shown here is derived from an EMBL/GenBank/DDBJ whole genome shotgun (WGS) entry which is preliminary data.</text>
</comment>
<dbReference type="PANTHER" id="PTHR16052:SF0">
    <property type="entry name" value="TBCC DOMAIN-CONTAINING PROTEIN 1"/>
    <property type="match status" value="1"/>
</dbReference>
<evidence type="ECO:0000313" key="4">
    <source>
        <dbReference type="EMBL" id="GAW82768.1"/>
    </source>
</evidence>
<dbReference type="EMBL" id="BDQF01000014">
    <property type="protein sequence ID" value="GAW82768.1"/>
    <property type="molecule type" value="Genomic_DNA"/>
</dbReference>
<dbReference type="GeneID" id="39749506"/>
<sequence>MEAEKNDPLSRGINQERKLFIRKEIFDHAIIYTTNKMDECSLLTYLKNFYEYFKNTKSNFNNDKNMNDNDEIYVTIDTWLSYNEIIKNQDNILWANFNHNICKSLWILLSVTLQTVKKKNNVNKQKTIFNATFKKLYSQEFDKKCEQQVYHNKNQKFEEQQSGQILYTHDGRGENNLDAMHGNVEVYKTETNMNYEKCTVMEKEKNLLNDQEETKKVHGNSNEKDREMKDKDKFHVWREKWLNEEVRIELVMFFIILQFLKIDNVKKKYDKTLSEDSWPSFSCSSRSLVSPSGIGSNIVGNTNPSGSPSNCVCKSNFSDFFHFCGSNYNHFLKTYLVAFLSAADILNSSKLTDIPLYFKNQNFFLLDFIIDTGDHTNVYERYLQKNEPKILYKTKDILTWLLSNLYATEQRDNVVLFKNSSNCNSETGQPCSVLYSTNDSFGESVSNSSNSSCSRNILCSRNSSTDQDLRKGSHYSIENVKNDIIEIKNQQGQTIYITNDKNIVNIINCKECNIFILSKMEYLKIHACVNCYIISLCVEMISTIFNSNNLDIHLVTRSLKIENVIDTNVYVYTETNIIIFGDTRNIQLAPYNILNSKQKACLQKCQITFDKNKCDLFAFPLKCKTNLFHSTNMSLSLKTPSSSITRQGDKHGKNSSSTTSAIIIAEKGNLESATSERNVEGTADRGIGESSLSPRDEKNESPCSKTFDISNLSSSFTDYVYYLLNPSKFFLIEFPNPNCSSKGVEMNTVGNEYEQKCINMSDEQNVHSKNMHSKNMNSKNVHSQNVHSQNMDEYPFPLSGDTKSEENEKYACLYLPEVYKNAVENQDDLILQFLSVMDSIHLTKLQKQKARKILTYKLYTYLKKSKNTSRVLNDLMVQEQERQELFFL</sequence>
<protein>
    <recommendedName>
        <fullName evidence="3">C-CAP/cofactor C-like domain-containing protein</fullName>
    </recommendedName>
</protein>
<dbReference type="InterPro" id="IPR017901">
    <property type="entry name" value="C-CAP_CF_C-like"/>
</dbReference>
<dbReference type="Gene3D" id="2.160.20.70">
    <property type="match status" value="1"/>
</dbReference>
<organism evidence="4 5">
    <name type="scientific">Plasmodium gonderi</name>
    <dbReference type="NCBI Taxonomy" id="77519"/>
    <lineage>
        <taxon>Eukaryota</taxon>
        <taxon>Sar</taxon>
        <taxon>Alveolata</taxon>
        <taxon>Apicomplexa</taxon>
        <taxon>Aconoidasida</taxon>
        <taxon>Haemosporida</taxon>
        <taxon>Plasmodiidae</taxon>
        <taxon>Plasmodium</taxon>
        <taxon>Plasmodium (Plasmodium)</taxon>
    </lineage>
</organism>
<dbReference type="AlphaFoldDB" id="A0A1Y1JME6"/>
<dbReference type="PANTHER" id="PTHR16052">
    <property type="entry name" value="TBCC DOMAIN-CONTAINING PROTEIN 1"/>
    <property type="match status" value="1"/>
</dbReference>
<dbReference type="PROSITE" id="PS51329">
    <property type="entry name" value="C_CAP_COFACTOR_C"/>
    <property type="match status" value="1"/>
</dbReference>
<dbReference type="InterPro" id="IPR012945">
    <property type="entry name" value="Tubulin-bd_cofactor_C_dom"/>
</dbReference>
<reference evidence="5" key="1">
    <citation type="submission" date="2017-04" db="EMBL/GenBank/DDBJ databases">
        <title>Plasmodium gonderi genome.</title>
        <authorList>
            <person name="Arisue N."/>
            <person name="Honma H."/>
            <person name="Kawai S."/>
            <person name="Tougan T."/>
            <person name="Tanabe K."/>
            <person name="Horii T."/>
        </authorList>
    </citation>
    <scope>NUCLEOTIDE SEQUENCE [LARGE SCALE GENOMIC DNA]</scope>
    <source>
        <strain evidence="5">ATCC 30045</strain>
    </source>
</reference>
<evidence type="ECO:0000256" key="1">
    <source>
        <dbReference type="ARBA" id="ARBA00008848"/>
    </source>
</evidence>
<keyword evidence="5" id="KW-1185">Reference proteome</keyword>
<dbReference type="OMA" id="AFPLKCK"/>
<dbReference type="OrthoDB" id="427777at2759"/>